<comment type="similarity">
    <text evidence="2">Belongs to the bacterial solute-binding protein 3 family.</text>
</comment>
<evidence type="ECO:0000313" key="10">
    <source>
        <dbReference type="Proteomes" id="UP000494119"/>
    </source>
</evidence>
<keyword evidence="4 7" id="KW-0732">Signal</keyword>
<dbReference type="SUPFAM" id="SSF53850">
    <property type="entry name" value="Periplasmic binding protein-like II"/>
    <property type="match status" value="1"/>
</dbReference>
<dbReference type="PANTHER" id="PTHR30085">
    <property type="entry name" value="AMINO ACID ABC TRANSPORTER PERMEASE"/>
    <property type="match status" value="1"/>
</dbReference>
<evidence type="ECO:0000313" key="9">
    <source>
        <dbReference type="EMBL" id="CAB3803107.1"/>
    </source>
</evidence>
<feature type="chain" id="PRO_5026788295" evidence="7">
    <location>
        <begin position="27"/>
        <end position="302"/>
    </location>
</feature>
<proteinExistence type="inferred from homology"/>
<keyword evidence="6" id="KW-0029">Amino-acid transport</keyword>
<dbReference type="PANTHER" id="PTHR30085:SF2">
    <property type="entry name" value="GLUTAMATE_ASPARTATE IMPORT SOLUTE-BINDING PROTEIN"/>
    <property type="match status" value="1"/>
</dbReference>
<feature type="signal peptide" evidence="7">
    <location>
        <begin position="1"/>
        <end position="26"/>
    </location>
</feature>
<organism evidence="9 10">
    <name type="scientific">Paraburkholderia caffeinitolerans</name>
    <dbReference type="NCBI Taxonomy" id="1723730"/>
    <lineage>
        <taxon>Bacteria</taxon>
        <taxon>Pseudomonadati</taxon>
        <taxon>Pseudomonadota</taxon>
        <taxon>Betaproteobacteria</taxon>
        <taxon>Burkholderiales</taxon>
        <taxon>Burkholderiaceae</taxon>
        <taxon>Paraburkholderia</taxon>
    </lineage>
</organism>
<reference evidence="9 10" key="1">
    <citation type="submission" date="2020-04" db="EMBL/GenBank/DDBJ databases">
        <authorList>
            <person name="De Canck E."/>
        </authorList>
    </citation>
    <scope>NUCLEOTIDE SEQUENCE [LARGE SCALE GENOMIC DNA]</scope>
    <source>
        <strain evidence="9 10">LMG 28688</strain>
    </source>
</reference>
<gene>
    <name evidence="9" type="primary">gltI_4</name>
    <name evidence="9" type="ORF">LMG28688_05706</name>
</gene>
<evidence type="ECO:0000256" key="3">
    <source>
        <dbReference type="ARBA" id="ARBA00022448"/>
    </source>
</evidence>
<sequence>MNKIRLIASMALVFTTFTTLAGTAHADELAGTLKKVHDSGVIVLGTRESSIPFSYYDQNQNVIGYSQEIALKIVDAVKQKINMPNLRVKTIPITSQNRIPLVQNGTIDIECGSTTNTFERQNQAAFSNSIFLYGIRFITRKDSGVKDFPDLAGKTVATTAGTSDERMLRKMNEEKHMNMTIISAKDHAESFLNVTTGRAVAFVMDEPLLYGERAKAKNPNDYVVVGTPPVSENYACMLRRDDPQFKALVDDTVAKMQTSGEMAKLYAKWFTQPIPPNGMNLDYPLSQQMKELFAHPNDKALD</sequence>
<dbReference type="AlphaFoldDB" id="A0A6J5GL95"/>
<dbReference type="Pfam" id="PF00497">
    <property type="entry name" value="SBP_bac_3"/>
    <property type="match status" value="1"/>
</dbReference>
<dbReference type="Proteomes" id="UP000494119">
    <property type="component" value="Unassembled WGS sequence"/>
</dbReference>
<keyword evidence="10" id="KW-1185">Reference proteome</keyword>
<dbReference type="EMBL" id="CADIKL010000039">
    <property type="protein sequence ID" value="CAB3803107.1"/>
    <property type="molecule type" value="Genomic_DNA"/>
</dbReference>
<evidence type="ECO:0000256" key="5">
    <source>
        <dbReference type="ARBA" id="ARBA00022764"/>
    </source>
</evidence>
<name>A0A6J5GL95_9BURK</name>
<evidence type="ECO:0000256" key="4">
    <source>
        <dbReference type="ARBA" id="ARBA00022729"/>
    </source>
</evidence>
<dbReference type="GO" id="GO:0005576">
    <property type="term" value="C:extracellular region"/>
    <property type="evidence" value="ECO:0007669"/>
    <property type="project" value="TreeGrafter"/>
</dbReference>
<dbReference type="CDD" id="cd13688">
    <property type="entry name" value="PBP2_GltI_DEBP"/>
    <property type="match status" value="1"/>
</dbReference>
<dbReference type="GO" id="GO:0006865">
    <property type="term" value="P:amino acid transport"/>
    <property type="evidence" value="ECO:0007669"/>
    <property type="project" value="UniProtKB-KW"/>
</dbReference>
<dbReference type="NCBIfam" id="NF008063">
    <property type="entry name" value="PRK10797.1"/>
    <property type="match status" value="1"/>
</dbReference>
<dbReference type="Gene3D" id="3.40.190.10">
    <property type="entry name" value="Periplasmic binding protein-like II"/>
    <property type="match status" value="2"/>
</dbReference>
<evidence type="ECO:0000259" key="8">
    <source>
        <dbReference type="SMART" id="SM00062"/>
    </source>
</evidence>
<evidence type="ECO:0000256" key="7">
    <source>
        <dbReference type="SAM" id="SignalP"/>
    </source>
</evidence>
<comment type="subcellular location">
    <subcellularLocation>
        <location evidence="1">Periplasm</location>
    </subcellularLocation>
</comment>
<protein>
    <submittedName>
        <fullName evidence="9">Glutamate/aspartate import solute-binding protein</fullName>
    </submittedName>
</protein>
<dbReference type="FunFam" id="3.40.190.10:FF:000052">
    <property type="entry name" value="Amino acid ABC transporter substrate-binding protein"/>
    <property type="match status" value="1"/>
</dbReference>
<dbReference type="InterPro" id="IPR001638">
    <property type="entry name" value="Solute-binding_3/MltF_N"/>
</dbReference>
<dbReference type="SMART" id="SM00062">
    <property type="entry name" value="PBPb"/>
    <property type="match status" value="1"/>
</dbReference>
<accession>A0A6J5GL95</accession>
<dbReference type="GO" id="GO:0030288">
    <property type="term" value="C:outer membrane-bounded periplasmic space"/>
    <property type="evidence" value="ECO:0007669"/>
    <property type="project" value="TreeGrafter"/>
</dbReference>
<feature type="domain" description="Solute-binding protein family 3/N-terminal" evidence="8">
    <location>
        <begin position="41"/>
        <end position="273"/>
    </location>
</feature>
<evidence type="ECO:0000256" key="1">
    <source>
        <dbReference type="ARBA" id="ARBA00004418"/>
    </source>
</evidence>
<keyword evidence="5" id="KW-0574">Periplasm</keyword>
<evidence type="ECO:0000256" key="2">
    <source>
        <dbReference type="ARBA" id="ARBA00010333"/>
    </source>
</evidence>
<dbReference type="InterPro" id="IPR051455">
    <property type="entry name" value="Bact_solute-bind_prot3"/>
</dbReference>
<evidence type="ECO:0000256" key="6">
    <source>
        <dbReference type="ARBA" id="ARBA00022970"/>
    </source>
</evidence>
<keyword evidence="3" id="KW-0813">Transport</keyword>